<dbReference type="STRING" id="1071918.SAMN05421544_11088"/>
<accession>A0A1G7DC16</accession>
<dbReference type="Gene3D" id="3.90.220.20">
    <property type="entry name" value="DNA methylase specificity domains"/>
    <property type="match status" value="1"/>
</dbReference>
<dbReference type="InterPro" id="IPR052021">
    <property type="entry name" value="Type-I_RS_S_subunit"/>
</dbReference>
<protein>
    <submittedName>
        <fullName evidence="5">Type I restriction enzyme, S subunit</fullName>
    </submittedName>
</protein>
<dbReference type="AlphaFoldDB" id="A0A1G7DC16"/>
<organism evidence="5 6">
    <name type="scientific">Riemerella columbipharyngis</name>
    <dbReference type="NCBI Taxonomy" id="1071918"/>
    <lineage>
        <taxon>Bacteria</taxon>
        <taxon>Pseudomonadati</taxon>
        <taxon>Bacteroidota</taxon>
        <taxon>Flavobacteriia</taxon>
        <taxon>Flavobacteriales</taxon>
        <taxon>Weeksellaceae</taxon>
        <taxon>Riemerella</taxon>
    </lineage>
</organism>
<dbReference type="SUPFAM" id="SSF116734">
    <property type="entry name" value="DNA methylase specificity domain"/>
    <property type="match status" value="1"/>
</dbReference>
<dbReference type="GO" id="GO:0009307">
    <property type="term" value="P:DNA restriction-modification system"/>
    <property type="evidence" value="ECO:0007669"/>
    <property type="project" value="UniProtKB-KW"/>
</dbReference>
<sequence>MSDYININTFIETDISGDWGKEEEDKKHKLKVFCVRGADINSLNMGNYKEFPIRFVQEKSKDKFLKEENIIIEISGGSPTQSTGRVAFLENVDKDIICSNFCRALQIKKEFSAKYVFYLLQNIYKSDIFFNFESKTSGIKNLLYNSAFENIKVPNRDYAIQEKIVMTLSSIDKKIQLLHQLNDNLAQCYKKRDPTLVSFLFYFYLSVHQHWQKGITEGS</sequence>
<evidence type="ECO:0000313" key="6">
    <source>
        <dbReference type="Proteomes" id="UP000198517"/>
    </source>
</evidence>
<evidence type="ECO:0000313" key="5">
    <source>
        <dbReference type="EMBL" id="SDE49111.1"/>
    </source>
</evidence>
<dbReference type="EMBL" id="FNAS01000010">
    <property type="protein sequence ID" value="SDE49111.1"/>
    <property type="molecule type" value="Genomic_DNA"/>
</dbReference>
<keyword evidence="2" id="KW-0680">Restriction system</keyword>
<evidence type="ECO:0000256" key="1">
    <source>
        <dbReference type="ARBA" id="ARBA00010923"/>
    </source>
</evidence>
<name>A0A1G7DC16_9FLAO</name>
<reference evidence="5 6" key="1">
    <citation type="submission" date="2016-10" db="EMBL/GenBank/DDBJ databases">
        <authorList>
            <person name="de Groot N.N."/>
        </authorList>
    </citation>
    <scope>NUCLEOTIDE SEQUENCE [LARGE SCALE GENOMIC DNA]</scope>
    <source>
        <strain evidence="5 6">DSM 24015</strain>
    </source>
</reference>
<gene>
    <name evidence="5" type="ORF">SAMN05421544_11088</name>
</gene>
<evidence type="ECO:0000256" key="2">
    <source>
        <dbReference type="ARBA" id="ARBA00022747"/>
    </source>
</evidence>
<keyword evidence="6" id="KW-1185">Reference proteome</keyword>
<keyword evidence="3" id="KW-0238">DNA-binding</keyword>
<feature type="domain" description="Type I restriction modification DNA specificity" evidence="4">
    <location>
        <begin position="42"/>
        <end position="185"/>
    </location>
</feature>
<evidence type="ECO:0000256" key="3">
    <source>
        <dbReference type="ARBA" id="ARBA00023125"/>
    </source>
</evidence>
<dbReference type="PANTHER" id="PTHR30408:SF12">
    <property type="entry name" value="TYPE I RESTRICTION ENZYME MJAVIII SPECIFICITY SUBUNIT"/>
    <property type="match status" value="1"/>
</dbReference>
<dbReference type="InterPro" id="IPR044946">
    <property type="entry name" value="Restrct_endonuc_typeI_TRD_sf"/>
</dbReference>
<comment type="similarity">
    <text evidence="1">Belongs to the type-I restriction system S methylase family.</text>
</comment>
<dbReference type="GO" id="GO:0003677">
    <property type="term" value="F:DNA binding"/>
    <property type="evidence" value="ECO:0007669"/>
    <property type="project" value="UniProtKB-KW"/>
</dbReference>
<dbReference type="RefSeq" id="WP_143017741.1">
    <property type="nucleotide sequence ID" value="NZ_FNAS01000010.1"/>
</dbReference>
<evidence type="ECO:0000259" key="4">
    <source>
        <dbReference type="Pfam" id="PF01420"/>
    </source>
</evidence>
<dbReference type="OrthoDB" id="9816225at2"/>
<dbReference type="InterPro" id="IPR000055">
    <property type="entry name" value="Restrct_endonuc_typeI_TRD"/>
</dbReference>
<dbReference type="PANTHER" id="PTHR30408">
    <property type="entry name" value="TYPE-1 RESTRICTION ENZYME ECOKI SPECIFICITY PROTEIN"/>
    <property type="match status" value="1"/>
</dbReference>
<proteinExistence type="inferred from homology"/>
<dbReference type="Proteomes" id="UP000198517">
    <property type="component" value="Unassembled WGS sequence"/>
</dbReference>
<dbReference type="Pfam" id="PF01420">
    <property type="entry name" value="Methylase_S"/>
    <property type="match status" value="1"/>
</dbReference>